<evidence type="ECO:0000259" key="2">
    <source>
        <dbReference type="Pfam" id="PF07699"/>
    </source>
</evidence>
<dbReference type="SUPFAM" id="SSF57184">
    <property type="entry name" value="Growth factor receptor domain"/>
    <property type="match status" value="1"/>
</dbReference>
<protein>
    <recommendedName>
        <fullName evidence="2">Tyrosine-protein kinase ephrin type A/B receptor-like domain-containing protein</fullName>
    </recommendedName>
</protein>
<dbReference type="PANTHER" id="PTHR46967:SF2">
    <property type="entry name" value="SUSHI, VON WILLEBRAND FACTOR TYPE A, EGF AND PENTRAXIN DOMAIN-CONTAINING PROTEIN 1-LIKE"/>
    <property type="match status" value="1"/>
</dbReference>
<evidence type="ECO:0000256" key="1">
    <source>
        <dbReference type="SAM" id="Phobius"/>
    </source>
</evidence>
<feature type="domain" description="Tyrosine-protein kinase ephrin type A/B receptor-like" evidence="2">
    <location>
        <begin position="109"/>
        <end position="151"/>
    </location>
</feature>
<dbReference type="Proteomes" id="UP001165060">
    <property type="component" value="Unassembled WGS sequence"/>
</dbReference>
<dbReference type="InterPro" id="IPR009030">
    <property type="entry name" value="Growth_fac_rcpt_cys_sf"/>
</dbReference>
<keyword evidence="1" id="KW-1133">Transmembrane helix</keyword>
<feature type="transmembrane region" description="Helical" evidence="1">
    <location>
        <begin position="230"/>
        <end position="251"/>
    </location>
</feature>
<evidence type="ECO:0000313" key="3">
    <source>
        <dbReference type="EMBL" id="GMI28585.1"/>
    </source>
</evidence>
<reference evidence="3 4" key="1">
    <citation type="journal article" date="2023" name="Commun. Biol.">
        <title>Genome analysis of Parmales, the sister group of diatoms, reveals the evolutionary specialization of diatoms from phago-mixotrophs to photoautotrophs.</title>
        <authorList>
            <person name="Ban H."/>
            <person name="Sato S."/>
            <person name="Yoshikawa S."/>
            <person name="Yamada K."/>
            <person name="Nakamura Y."/>
            <person name="Ichinomiya M."/>
            <person name="Sato N."/>
            <person name="Blanc-Mathieu R."/>
            <person name="Endo H."/>
            <person name="Kuwata A."/>
            <person name="Ogata H."/>
        </authorList>
    </citation>
    <scope>NUCLEOTIDE SEQUENCE [LARGE SCALE GENOMIC DNA]</scope>
</reference>
<sequence length="252" mass="26811">LAVLPLSVPPLAVLPLAALPLPGFVLPLAALPLHGSVLPLAALPLPGSMLLARVARLPDDVIRKHLIPFLGCGFESRRMKAEERNSDIADVKRQIANCGGCCNAGSHKDSTGACVQCMPGKYAGRSGAEICKVCPAGTWTAEKGAEYCEDCTKGKFLDDDGVYVKKHNEEKDCRECEGDTYAPVWGSAECRLCPTGKYILDDDIVRNSASDCEYDPERPQGGSDAASGEVVLKFSGLGAIVLILLAIIFFMC</sequence>
<evidence type="ECO:0000313" key="4">
    <source>
        <dbReference type="Proteomes" id="UP001165060"/>
    </source>
</evidence>
<feature type="non-terminal residue" evidence="3">
    <location>
        <position position="1"/>
    </location>
</feature>
<dbReference type="InterPro" id="IPR011641">
    <property type="entry name" value="Tyr-kin_ephrin_A/B_rcpt-like"/>
</dbReference>
<keyword evidence="1" id="KW-0812">Transmembrane</keyword>
<accession>A0ABQ6MMN6</accession>
<feature type="non-terminal residue" evidence="3">
    <location>
        <position position="252"/>
    </location>
</feature>
<keyword evidence="1" id="KW-0472">Membrane</keyword>
<dbReference type="Gene3D" id="2.10.50.10">
    <property type="entry name" value="Tumor Necrosis Factor Receptor, subunit A, domain 2"/>
    <property type="match status" value="2"/>
</dbReference>
<dbReference type="PANTHER" id="PTHR46967">
    <property type="entry name" value="INSULIN-LIKE GROWTH FACTOR BINDING PROTEIN,N-TERMINAL"/>
    <property type="match status" value="1"/>
</dbReference>
<feature type="domain" description="Tyrosine-protein kinase ephrin type A/B receptor-like" evidence="2">
    <location>
        <begin position="168"/>
        <end position="198"/>
    </location>
</feature>
<comment type="caution">
    <text evidence="3">The sequence shown here is derived from an EMBL/GenBank/DDBJ whole genome shotgun (WGS) entry which is preliminary data.</text>
</comment>
<dbReference type="SMART" id="SM01411">
    <property type="entry name" value="Ephrin_rec_like"/>
    <property type="match status" value="2"/>
</dbReference>
<keyword evidence="4" id="KW-1185">Reference proteome</keyword>
<organism evidence="3 4">
    <name type="scientific">Tetraparma gracilis</name>
    <dbReference type="NCBI Taxonomy" id="2962635"/>
    <lineage>
        <taxon>Eukaryota</taxon>
        <taxon>Sar</taxon>
        <taxon>Stramenopiles</taxon>
        <taxon>Ochrophyta</taxon>
        <taxon>Bolidophyceae</taxon>
        <taxon>Parmales</taxon>
        <taxon>Triparmaceae</taxon>
        <taxon>Tetraparma</taxon>
    </lineage>
</organism>
<proteinExistence type="predicted"/>
<name>A0ABQ6MMN6_9STRA</name>
<dbReference type="EMBL" id="BRYB01005755">
    <property type="protein sequence ID" value="GMI28585.1"/>
    <property type="molecule type" value="Genomic_DNA"/>
</dbReference>
<gene>
    <name evidence="3" type="ORF">TeGR_g2512</name>
</gene>
<dbReference type="Pfam" id="PF07699">
    <property type="entry name" value="Ephrin_rec_like"/>
    <property type="match status" value="2"/>
</dbReference>